<accession>A0A5B7K4Y4</accession>
<dbReference type="InterPro" id="IPR032053">
    <property type="entry name" value="Ribosomal_mS34"/>
</dbReference>
<reference evidence="1 2" key="1">
    <citation type="submission" date="2019-05" db="EMBL/GenBank/DDBJ databases">
        <title>Another draft genome of Portunus trituberculatus and its Hox gene families provides insights of decapod evolution.</title>
        <authorList>
            <person name="Jeong J.-H."/>
            <person name="Song I."/>
            <person name="Kim S."/>
            <person name="Choi T."/>
            <person name="Kim D."/>
            <person name="Ryu S."/>
            <person name="Kim W."/>
        </authorList>
    </citation>
    <scope>NUCLEOTIDE SEQUENCE [LARGE SCALE GENOMIC DNA]</scope>
    <source>
        <tissue evidence="1">Muscle</tissue>
    </source>
</reference>
<comment type="caution">
    <text evidence="1">The sequence shown here is derived from an EMBL/GenBank/DDBJ whole genome shotgun (WGS) entry which is preliminary data.</text>
</comment>
<sequence>MKGDLLVEKVFRGVHYGVINMSRVAYKPDYRLIHKHEEARYIDAFRNYKSKDVEIVSPVMDMPPLLKVCVCVCVCVFYRSSLSFSSFFFC</sequence>
<proteinExistence type="predicted"/>
<gene>
    <name evidence="1" type="ORF">E2C01_097486</name>
</gene>
<protein>
    <submittedName>
        <fullName evidence="1">Uncharacterized protein</fullName>
    </submittedName>
</protein>
<evidence type="ECO:0000313" key="1">
    <source>
        <dbReference type="EMBL" id="MPD01936.1"/>
    </source>
</evidence>
<dbReference type="Proteomes" id="UP000324222">
    <property type="component" value="Unassembled WGS sequence"/>
</dbReference>
<dbReference type="GO" id="GO:0005739">
    <property type="term" value="C:mitochondrion"/>
    <property type="evidence" value="ECO:0007669"/>
    <property type="project" value="InterPro"/>
</dbReference>
<dbReference type="Pfam" id="PF16053">
    <property type="entry name" value="MRP-S34"/>
    <property type="match status" value="1"/>
</dbReference>
<dbReference type="OrthoDB" id="16434at2759"/>
<dbReference type="EMBL" id="VSRR010129241">
    <property type="protein sequence ID" value="MPD01936.1"/>
    <property type="molecule type" value="Genomic_DNA"/>
</dbReference>
<organism evidence="1 2">
    <name type="scientific">Portunus trituberculatus</name>
    <name type="common">Swimming crab</name>
    <name type="synonym">Neptunus trituberculatus</name>
    <dbReference type="NCBI Taxonomy" id="210409"/>
    <lineage>
        <taxon>Eukaryota</taxon>
        <taxon>Metazoa</taxon>
        <taxon>Ecdysozoa</taxon>
        <taxon>Arthropoda</taxon>
        <taxon>Crustacea</taxon>
        <taxon>Multicrustacea</taxon>
        <taxon>Malacostraca</taxon>
        <taxon>Eumalacostraca</taxon>
        <taxon>Eucarida</taxon>
        <taxon>Decapoda</taxon>
        <taxon>Pleocyemata</taxon>
        <taxon>Brachyura</taxon>
        <taxon>Eubrachyura</taxon>
        <taxon>Portunoidea</taxon>
        <taxon>Portunidae</taxon>
        <taxon>Portuninae</taxon>
        <taxon>Portunus</taxon>
    </lineage>
</organism>
<name>A0A5B7K4Y4_PORTR</name>
<dbReference type="AlphaFoldDB" id="A0A5B7K4Y4"/>
<keyword evidence="2" id="KW-1185">Reference proteome</keyword>
<evidence type="ECO:0000313" key="2">
    <source>
        <dbReference type="Proteomes" id="UP000324222"/>
    </source>
</evidence>
<dbReference type="GO" id="GO:0003735">
    <property type="term" value="F:structural constituent of ribosome"/>
    <property type="evidence" value="ECO:0007669"/>
    <property type="project" value="InterPro"/>
</dbReference>